<dbReference type="InterPro" id="IPR012657">
    <property type="entry name" value="23S_rRNA-intervening_sequence"/>
</dbReference>
<accession>A0A2H0UKJ0</accession>
<proteinExistence type="predicted"/>
<dbReference type="PANTHER" id="PTHR38471">
    <property type="entry name" value="FOUR HELIX BUNDLE PROTEIN"/>
    <property type="match status" value="1"/>
</dbReference>
<dbReference type="Gene3D" id="1.20.1440.60">
    <property type="entry name" value="23S rRNA-intervening sequence"/>
    <property type="match status" value="1"/>
</dbReference>
<dbReference type="CDD" id="cd16377">
    <property type="entry name" value="23S_rRNA_IVP_like"/>
    <property type="match status" value="1"/>
</dbReference>
<dbReference type="NCBIfam" id="TIGR02436">
    <property type="entry name" value="four helix bundle protein"/>
    <property type="match status" value="1"/>
</dbReference>
<gene>
    <name evidence="1" type="ORF">COU11_03350</name>
</gene>
<dbReference type="EMBL" id="PFBD01000023">
    <property type="protein sequence ID" value="PIR86922.1"/>
    <property type="molecule type" value="Genomic_DNA"/>
</dbReference>
<comment type="caution">
    <text evidence="1">The sequence shown here is derived from an EMBL/GenBank/DDBJ whole genome shotgun (WGS) entry which is preliminary data.</text>
</comment>
<dbReference type="Pfam" id="PF05635">
    <property type="entry name" value="23S_rRNA_IVP"/>
    <property type="match status" value="1"/>
</dbReference>
<protein>
    <submittedName>
        <fullName evidence="1">Four helix bundle protein</fullName>
    </submittedName>
</protein>
<evidence type="ECO:0000313" key="2">
    <source>
        <dbReference type="Proteomes" id="UP000229526"/>
    </source>
</evidence>
<dbReference type="AlphaFoldDB" id="A0A2H0UKJ0"/>
<evidence type="ECO:0000313" key="1">
    <source>
        <dbReference type="EMBL" id="PIR86922.1"/>
    </source>
</evidence>
<name>A0A2H0UKJ0_9BACT</name>
<dbReference type="PANTHER" id="PTHR38471:SF2">
    <property type="entry name" value="FOUR HELIX BUNDLE PROTEIN"/>
    <property type="match status" value="1"/>
</dbReference>
<sequence length="121" mass="13845">MNTYKDLIVWQKAITLVVEVYKLTDTFPSSELYGLTSQMRRCSVSIPSNIAEGRRRSTKQDFHRFLTMAYASGAELETQVIISKSLPFGANLDYNKVDALLDEVMRMLNKMITKDSNQLRS</sequence>
<dbReference type="SUPFAM" id="SSF158446">
    <property type="entry name" value="IVS-encoded protein-like"/>
    <property type="match status" value="1"/>
</dbReference>
<dbReference type="Proteomes" id="UP000229526">
    <property type="component" value="Unassembled WGS sequence"/>
</dbReference>
<dbReference type="InterPro" id="IPR036583">
    <property type="entry name" value="23S_rRNA_IVS_sf"/>
</dbReference>
<reference evidence="2" key="1">
    <citation type="submission" date="2017-09" db="EMBL/GenBank/DDBJ databases">
        <title>Depth-based differentiation of microbial function through sediment-hosted aquifers and enrichment of novel symbionts in the deep terrestrial subsurface.</title>
        <authorList>
            <person name="Probst A.J."/>
            <person name="Ladd B."/>
            <person name="Jarett J.K."/>
            <person name="Geller-Mcgrath D.E."/>
            <person name="Sieber C.M.K."/>
            <person name="Emerson J.B."/>
            <person name="Anantharaman K."/>
            <person name="Thomas B.C."/>
            <person name="Malmstrom R."/>
            <person name="Stieglmeier M."/>
            <person name="Klingl A."/>
            <person name="Woyke T."/>
            <person name="Ryan C.M."/>
            <person name="Banfield J.F."/>
        </authorList>
    </citation>
    <scope>NUCLEOTIDE SEQUENCE [LARGE SCALE GENOMIC DNA]</scope>
</reference>
<organism evidence="1 2">
    <name type="scientific">Candidatus Harrisonbacteria bacterium CG10_big_fil_rev_8_21_14_0_10_49_15</name>
    <dbReference type="NCBI Taxonomy" id="1974587"/>
    <lineage>
        <taxon>Bacteria</taxon>
        <taxon>Candidatus Harrisoniibacteriota</taxon>
    </lineage>
</organism>